<keyword evidence="4" id="KW-0067">ATP-binding</keyword>
<dbReference type="GO" id="GO:0006256">
    <property type="term" value="P:UDP catabolic process"/>
    <property type="evidence" value="ECO:0007669"/>
    <property type="project" value="TreeGrafter"/>
</dbReference>
<dbReference type="AlphaFoldDB" id="A0A7D9H2H2"/>
<dbReference type="GO" id="GO:0016020">
    <property type="term" value="C:membrane"/>
    <property type="evidence" value="ECO:0007669"/>
    <property type="project" value="TreeGrafter"/>
</dbReference>
<dbReference type="InterPro" id="IPR000407">
    <property type="entry name" value="GDA1_CD39_NTPase"/>
</dbReference>
<evidence type="ECO:0000256" key="3">
    <source>
        <dbReference type="PIRSR" id="PIRSR600407-1"/>
    </source>
</evidence>
<comment type="similarity">
    <text evidence="1 5">Belongs to the GDA1/CD39 NTPase family.</text>
</comment>
<evidence type="ECO:0000256" key="1">
    <source>
        <dbReference type="ARBA" id="ARBA00009283"/>
    </source>
</evidence>
<dbReference type="Gene3D" id="3.30.420.40">
    <property type="match status" value="1"/>
</dbReference>
<evidence type="ECO:0000313" key="8">
    <source>
        <dbReference type="EMBL" id="VUG19840.1"/>
    </source>
</evidence>
<dbReference type="GO" id="GO:0017111">
    <property type="term" value="F:ribonucleoside triphosphate phosphatase activity"/>
    <property type="evidence" value="ECO:0007669"/>
    <property type="project" value="TreeGrafter"/>
</dbReference>
<name>A0A7D9H2H2_DEKBR</name>
<dbReference type="GO" id="GO:0045134">
    <property type="term" value="F:UDP phosphatase activity"/>
    <property type="evidence" value="ECO:0007669"/>
    <property type="project" value="TreeGrafter"/>
</dbReference>
<evidence type="ECO:0000256" key="5">
    <source>
        <dbReference type="RuleBase" id="RU003833"/>
    </source>
</evidence>
<keyword evidence="2 5" id="KW-0378">Hydrolase</keyword>
<dbReference type="Gene3D" id="3.30.420.150">
    <property type="entry name" value="Exopolyphosphatase. Domain 2"/>
    <property type="match status" value="1"/>
</dbReference>
<dbReference type="EMBL" id="CABFWN010000006">
    <property type="protein sequence ID" value="VUG19840.1"/>
    <property type="molecule type" value="Genomic_DNA"/>
</dbReference>
<proteinExistence type="inferred from homology"/>
<feature type="region of interest" description="Disordered" evidence="6">
    <location>
        <begin position="1"/>
        <end position="57"/>
    </location>
</feature>
<feature type="transmembrane region" description="Helical" evidence="7">
    <location>
        <begin position="586"/>
        <end position="605"/>
    </location>
</feature>
<dbReference type="GO" id="GO:0046036">
    <property type="term" value="P:CTP metabolic process"/>
    <property type="evidence" value="ECO:0007669"/>
    <property type="project" value="TreeGrafter"/>
</dbReference>
<accession>A0A7D9H2H2</accession>
<feature type="compositionally biased region" description="Basic and acidic residues" evidence="6">
    <location>
        <begin position="22"/>
        <end position="41"/>
    </location>
</feature>
<dbReference type="Proteomes" id="UP000478008">
    <property type="component" value="Unassembled WGS sequence"/>
</dbReference>
<evidence type="ECO:0000256" key="7">
    <source>
        <dbReference type="SAM" id="Phobius"/>
    </source>
</evidence>
<feature type="active site" description="Proton acceptor" evidence="3">
    <location>
        <position position="225"/>
    </location>
</feature>
<evidence type="ECO:0000256" key="4">
    <source>
        <dbReference type="PIRSR" id="PIRSR600407-2"/>
    </source>
</evidence>
<keyword evidence="4" id="KW-0547">Nucleotide-binding</keyword>
<keyword evidence="7" id="KW-1133">Transmembrane helix</keyword>
<protein>
    <submittedName>
        <fullName evidence="8">DEBR0S6_01090g1_1</fullName>
    </submittedName>
</protein>
<keyword evidence="7" id="KW-0812">Transmembrane</keyword>
<feature type="binding site" evidence="4">
    <location>
        <begin position="255"/>
        <end position="259"/>
    </location>
    <ligand>
        <name>ATP</name>
        <dbReference type="ChEBI" id="CHEBI:30616"/>
    </ligand>
</feature>
<dbReference type="GO" id="GO:0005524">
    <property type="term" value="F:ATP binding"/>
    <property type="evidence" value="ECO:0007669"/>
    <property type="project" value="UniProtKB-KW"/>
</dbReference>
<evidence type="ECO:0000256" key="2">
    <source>
        <dbReference type="ARBA" id="ARBA00022801"/>
    </source>
</evidence>
<keyword evidence="7" id="KW-0472">Membrane</keyword>
<dbReference type="PANTHER" id="PTHR11782:SF121">
    <property type="entry name" value="NUCLEOSIDE-DIPHOSPHATASE MIG-23"/>
    <property type="match status" value="1"/>
</dbReference>
<keyword evidence="9" id="KW-1185">Reference proteome</keyword>
<sequence length="655" mass="74203">MGAISVQRKKNVSPKPKPVSSDFEKDHDSASASKEKIDKKKEKSKRKKSHKAGPSKDENGTPYNYIVILDAGSTGTRVYVYTYLDAGYMVKHELLSGGKAITGIEIAGNLPYVHQDSGYWSKKTRPGLSSFKKDIKKYGDSTEHLASRIGKKSLKKLLSRARKVVPKDQQYRTPIFLHATAGVRLLDASDQEALMSATCYYIKTHSNFYLPDCESHVRVIDGEEEGLYGWITLNYLLGKMRADEERQVGFLEMGGASTQMCFEPQENEIAEHEKSLMGLRLGTVGVTEPEMKFKVYSHSFLGYGLRQMHLDYLKMLIGQNSVSGEEGSDEKSTIQIEDPCAPDGYRTKVELEGKKCKVVGSGNEEKCRELVYKAFAIKETTGEECSAEEQKEVSKCLLSENMPDFSFDYENFFGVSGYWDTISELLDLENEGKDSSKTEFQKYGKIYSYPEIEKEVSKVCSLNWKQLKDYRDEDEDELADLCFRSTYIVNLLHNGLGLRRDNSSDSFQVNDQINGVDFTWTLGRAVLYASDESVAQIQALKRDNKPESGYNRVGYYTSTNQSVFIRGSEPVGVALRPEYGFQGGSLLLEVVCVLLIFALMFLFLWKRIAVFKMIRTIVSWVRRHRSKKYVKLDENDTPFDVELQDLEDDDEGLAK</sequence>
<evidence type="ECO:0000313" key="9">
    <source>
        <dbReference type="Proteomes" id="UP000478008"/>
    </source>
</evidence>
<gene>
    <name evidence="8" type="ORF">DEBR0S6_01090G</name>
</gene>
<feature type="compositionally biased region" description="Basic residues" evidence="6">
    <location>
        <begin position="42"/>
        <end position="53"/>
    </location>
</feature>
<dbReference type="PANTHER" id="PTHR11782">
    <property type="entry name" value="ADENOSINE/GUANOSINE DIPHOSPHATASE"/>
    <property type="match status" value="1"/>
</dbReference>
<dbReference type="GO" id="GO:0004382">
    <property type="term" value="F:GDP phosphatase activity"/>
    <property type="evidence" value="ECO:0007669"/>
    <property type="project" value="TreeGrafter"/>
</dbReference>
<organism evidence="8 9">
    <name type="scientific">Dekkera bruxellensis</name>
    <name type="common">Brettanomyces custersii</name>
    <dbReference type="NCBI Taxonomy" id="5007"/>
    <lineage>
        <taxon>Eukaryota</taxon>
        <taxon>Fungi</taxon>
        <taxon>Dikarya</taxon>
        <taxon>Ascomycota</taxon>
        <taxon>Saccharomycotina</taxon>
        <taxon>Pichiomycetes</taxon>
        <taxon>Pichiales</taxon>
        <taxon>Pichiaceae</taxon>
        <taxon>Brettanomyces</taxon>
    </lineage>
</organism>
<reference evidence="8 9" key="1">
    <citation type="submission" date="2019-07" db="EMBL/GenBank/DDBJ databases">
        <authorList>
            <person name="Friedrich A."/>
            <person name="Schacherer J."/>
        </authorList>
    </citation>
    <scope>NUCLEOTIDE SEQUENCE [LARGE SCALE GENOMIC DNA]</scope>
</reference>
<evidence type="ECO:0000256" key="6">
    <source>
        <dbReference type="SAM" id="MobiDB-lite"/>
    </source>
</evidence>
<dbReference type="Pfam" id="PF01150">
    <property type="entry name" value="GDA1_CD39"/>
    <property type="match status" value="1"/>
</dbReference>
<dbReference type="GO" id="GO:0005794">
    <property type="term" value="C:Golgi apparatus"/>
    <property type="evidence" value="ECO:0007669"/>
    <property type="project" value="TreeGrafter"/>
</dbReference>
<dbReference type="PROSITE" id="PS01238">
    <property type="entry name" value="GDA1_CD39_NTPASE"/>
    <property type="match status" value="1"/>
</dbReference>